<dbReference type="PANTHER" id="PTHR43442:SF3">
    <property type="entry name" value="GLUCONOKINASE-RELATED"/>
    <property type="match status" value="1"/>
</dbReference>
<comment type="pathway">
    <text evidence="1">Carbohydrate acid metabolism.</text>
</comment>
<keyword evidence="6 9" id="KW-0418">Kinase</keyword>
<reference evidence="10" key="1">
    <citation type="submission" date="2017-11" db="EMBL/GenBank/DDBJ databases">
        <title>Otitis media/interna in a cat caused by the recently described species Corynebacterium provencense.</title>
        <authorList>
            <person name="Kittl S."/>
            <person name="Brodard I."/>
            <person name="Rychener L."/>
            <person name="Jores J."/>
            <person name="Roosje P."/>
            <person name="Gobeli Brawand S."/>
        </authorList>
    </citation>
    <scope>NUCLEOTIDE SEQUENCE [LARGE SCALE GENOMIC DNA]</scope>
    <source>
        <strain evidence="10">17KM38</strain>
    </source>
</reference>
<dbReference type="GO" id="GO:0005737">
    <property type="term" value="C:cytoplasm"/>
    <property type="evidence" value="ECO:0007669"/>
    <property type="project" value="TreeGrafter"/>
</dbReference>
<dbReference type="CDD" id="cd02021">
    <property type="entry name" value="GntK"/>
    <property type="match status" value="1"/>
</dbReference>
<dbReference type="PANTHER" id="PTHR43442">
    <property type="entry name" value="GLUCONOKINASE-RELATED"/>
    <property type="match status" value="1"/>
</dbReference>
<keyword evidence="4 9" id="KW-0808">Transferase</keyword>
<keyword evidence="10" id="KW-1185">Reference proteome</keyword>
<dbReference type="AlphaFoldDB" id="A0A2Z3YUK9"/>
<evidence type="ECO:0000256" key="6">
    <source>
        <dbReference type="ARBA" id="ARBA00022777"/>
    </source>
</evidence>
<evidence type="ECO:0000313" key="9">
    <source>
        <dbReference type="EMBL" id="AWT27361.1"/>
    </source>
</evidence>
<dbReference type="EC" id="2.7.1.12" evidence="3"/>
<name>A0A2Z3YUK9_9CORY</name>
<comment type="catalytic activity">
    <reaction evidence="8">
        <text>D-gluconate + ATP = 6-phospho-D-gluconate + ADP + H(+)</text>
        <dbReference type="Rhea" id="RHEA:19433"/>
        <dbReference type="ChEBI" id="CHEBI:15378"/>
        <dbReference type="ChEBI" id="CHEBI:18391"/>
        <dbReference type="ChEBI" id="CHEBI:30616"/>
        <dbReference type="ChEBI" id="CHEBI:58759"/>
        <dbReference type="ChEBI" id="CHEBI:456216"/>
        <dbReference type="EC" id="2.7.1.12"/>
    </reaction>
</comment>
<dbReference type="STRING" id="1737425.GCA_900049755_01109"/>
<proteinExistence type="inferred from homology"/>
<accession>A0A2Z3YUK9</accession>
<dbReference type="Pfam" id="PF13671">
    <property type="entry name" value="AAA_33"/>
    <property type="match status" value="1"/>
</dbReference>
<keyword evidence="7" id="KW-0067">ATP-binding</keyword>
<comment type="similarity">
    <text evidence="2">Belongs to the gluconokinase GntK/GntV family.</text>
</comment>
<protein>
    <recommendedName>
        <fullName evidence="3">gluconokinase</fullName>
        <ecNumber evidence="3">2.7.1.12</ecNumber>
    </recommendedName>
</protein>
<dbReference type="RefSeq" id="WP_110482647.1">
    <property type="nucleotide sequence ID" value="NZ_CP024988.1"/>
</dbReference>
<evidence type="ECO:0000313" key="10">
    <source>
        <dbReference type="Proteomes" id="UP000247696"/>
    </source>
</evidence>
<evidence type="ECO:0000256" key="4">
    <source>
        <dbReference type="ARBA" id="ARBA00022679"/>
    </source>
</evidence>
<evidence type="ECO:0000256" key="1">
    <source>
        <dbReference type="ARBA" id="ARBA00004761"/>
    </source>
</evidence>
<evidence type="ECO:0000256" key="8">
    <source>
        <dbReference type="ARBA" id="ARBA00048090"/>
    </source>
</evidence>
<dbReference type="Proteomes" id="UP000247696">
    <property type="component" value="Chromosome"/>
</dbReference>
<sequence>MSSKFPPVHVVLTGVCGTGKTGVAEYLSRVTGMPVVSADDFHPATNRRKLATGQDLCSADFTPVLHRMRDWIADRALSGTSAIVTCPPLSRENRDLLREAESLSELSGEDATRLLVIELSAPRDVLVERLANRPDHIVPASVLDSQLASVEPLDDDEFGAVVDASGHPEDVADTVLDTVARLRTAGAVAVGRASLADRRAEQSRHAVEQ</sequence>
<dbReference type="GO" id="GO:0005975">
    <property type="term" value="P:carbohydrate metabolic process"/>
    <property type="evidence" value="ECO:0007669"/>
    <property type="project" value="InterPro"/>
</dbReference>
<dbReference type="KEGG" id="cpre:Csp1_26180"/>
<evidence type="ECO:0000256" key="2">
    <source>
        <dbReference type="ARBA" id="ARBA00008420"/>
    </source>
</evidence>
<evidence type="ECO:0000256" key="5">
    <source>
        <dbReference type="ARBA" id="ARBA00022741"/>
    </source>
</evidence>
<dbReference type="GO" id="GO:0005524">
    <property type="term" value="F:ATP binding"/>
    <property type="evidence" value="ECO:0007669"/>
    <property type="project" value="UniProtKB-KW"/>
</dbReference>
<dbReference type="Gene3D" id="3.40.50.300">
    <property type="entry name" value="P-loop containing nucleotide triphosphate hydrolases"/>
    <property type="match status" value="1"/>
</dbReference>
<keyword evidence="5" id="KW-0547">Nucleotide-binding</keyword>
<evidence type="ECO:0000256" key="7">
    <source>
        <dbReference type="ARBA" id="ARBA00022840"/>
    </source>
</evidence>
<dbReference type="SUPFAM" id="SSF52540">
    <property type="entry name" value="P-loop containing nucleoside triphosphate hydrolases"/>
    <property type="match status" value="1"/>
</dbReference>
<organism evidence="9 10">
    <name type="scientific">Corynebacterium provencense</name>
    <dbReference type="NCBI Taxonomy" id="1737425"/>
    <lineage>
        <taxon>Bacteria</taxon>
        <taxon>Bacillati</taxon>
        <taxon>Actinomycetota</taxon>
        <taxon>Actinomycetes</taxon>
        <taxon>Mycobacteriales</taxon>
        <taxon>Corynebacteriaceae</taxon>
        <taxon>Corynebacterium</taxon>
    </lineage>
</organism>
<dbReference type="InterPro" id="IPR027417">
    <property type="entry name" value="P-loop_NTPase"/>
</dbReference>
<dbReference type="GO" id="GO:0046316">
    <property type="term" value="F:gluconokinase activity"/>
    <property type="evidence" value="ECO:0007669"/>
    <property type="project" value="UniProtKB-EC"/>
</dbReference>
<gene>
    <name evidence="9" type="ORF">Csp1_26180</name>
</gene>
<evidence type="ECO:0000256" key="3">
    <source>
        <dbReference type="ARBA" id="ARBA00012054"/>
    </source>
</evidence>
<dbReference type="InterPro" id="IPR006001">
    <property type="entry name" value="Therm_gnt_kin"/>
</dbReference>
<dbReference type="EMBL" id="CP024988">
    <property type="protein sequence ID" value="AWT27361.1"/>
    <property type="molecule type" value="Genomic_DNA"/>
</dbReference>
<dbReference type="OrthoDB" id="4425083at2"/>